<evidence type="ECO:0000313" key="10">
    <source>
        <dbReference type="Proteomes" id="UP000532746"/>
    </source>
</evidence>
<evidence type="ECO:0000256" key="1">
    <source>
        <dbReference type="ARBA" id="ARBA00004651"/>
    </source>
</evidence>
<evidence type="ECO:0000256" key="2">
    <source>
        <dbReference type="ARBA" id="ARBA00022475"/>
    </source>
</evidence>
<keyword evidence="2" id="KW-1003">Cell membrane</keyword>
<comment type="subcellular location">
    <subcellularLocation>
        <location evidence="1">Cell membrane</location>
        <topology evidence="1">Multi-pass membrane protein</topology>
    </subcellularLocation>
</comment>
<name>A0A7W9T385_9BACT</name>
<evidence type="ECO:0000256" key="7">
    <source>
        <dbReference type="ARBA" id="ARBA00023136"/>
    </source>
</evidence>
<keyword evidence="10" id="KW-1185">Reference proteome</keyword>
<evidence type="ECO:0000256" key="8">
    <source>
        <dbReference type="SAM" id="Phobius"/>
    </source>
</evidence>
<gene>
    <name evidence="9" type="ORF">HNQ93_003544</name>
</gene>
<organism evidence="9 10">
    <name type="scientific">Hymenobacter luteus</name>
    <dbReference type="NCBI Taxonomy" id="1411122"/>
    <lineage>
        <taxon>Bacteria</taxon>
        <taxon>Pseudomonadati</taxon>
        <taxon>Bacteroidota</taxon>
        <taxon>Cytophagia</taxon>
        <taxon>Cytophagales</taxon>
        <taxon>Hymenobacteraceae</taxon>
        <taxon>Hymenobacter</taxon>
    </lineage>
</organism>
<feature type="transmembrane region" description="Helical" evidence="8">
    <location>
        <begin position="18"/>
        <end position="35"/>
    </location>
</feature>
<protein>
    <recommendedName>
        <fullName evidence="11">Glycosyltransferase RgtA/B/C/D-like domain-containing protein</fullName>
    </recommendedName>
</protein>
<dbReference type="GO" id="GO:0016763">
    <property type="term" value="F:pentosyltransferase activity"/>
    <property type="evidence" value="ECO:0007669"/>
    <property type="project" value="TreeGrafter"/>
</dbReference>
<keyword evidence="4" id="KW-0808">Transferase</keyword>
<feature type="transmembrane region" description="Helical" evidence="8">
    <location>
        <begin position="368"/>
        <end position="391"/>
    </location>
</feature>
<evidence type="ECO:0000313" key="9">
    <source>
        <dbReference type="EMBL" id="MBB6060670.1"/>
    </source>
</evidence>
<evidence type="ECO:0000256" key="6">
    <source>
        <dbReference type="ARBA" id="ARBA00022989"/>
    </source>
</evidence>
<feature type="transmembrane region" description="Helical" evidence="8">
    <location>
        <begin position="128"/>
        <end position="148"/>
    </location>
</feature>
<keyword evidence="5 8" id="KW-0812">Transmembrane</keyword>
<evidence type="ECO:0000256" key="5">
    <source>
        <dbReference type="ARBA" id="ARBA00022692"/>
    </source>
</evidence>
<dbReference type="EMBL" id="JACHGG010000005">
    <property type="protein sequence ID" value="MBB6060670.1"/>
    <property type="molecule type" value="Genomic_DNA"/>
</dbReference>
<proteinExistence type="predicted"/>
<sequence length="467" mass="50819">MNYPAAAPPVPVSHVPRWVWAGLVLLHLVALGWQLRRQQPYFPDSGRYVQAAHNLRTHGTLYAESLAGPALRPQEFTIRPPAYPLLLLLTGADTAGRQPLIMLLLQNGLSLLNLTLALRWLASSRLSPRQWGLVLLLAATAPAQIIYANVLMSELLLQTAVVVLWRALLAFGQPARPTRAFAVAALATAAALLSKPVFFPAAAFLLVLGLVTGWRRQRPALAVWGAVPVLVALLWMSRNEARTGYFHFSSITEINLLRYNVRGVLQAAEGPAAAENFVRSTLAESERLPAFRDQQHYVQRAGMTVLWRYPLAYAGQHLRGMLTFFLDPGRFDLVYFLGLQDAAGPGLLHHLNQRGSPALWEYLRHLPLGLLAGLLLILAANLLRLVLVLRFLASRSYSRVSRLLLLALVGYVAFLTGPLGASRFVVPVLPLLLAAAGAGLTAGPAFRSAVGAAWQSLRPATGTGDDG</sequence>
<dbReference type="Proteomes" id="UP000532746">
    <property type="component" value="Unassembled WGS sequence"/>
</dbReference>
<comment type="caution">
    <text evidence="9">The sequence shown here is derived from an EMBL/GenBank/DDBJ whole genome shotgun (WGS) entry which is preliminary data.</text>
</comment>
<evidence type="ECO:0000256" key="3">
    <source>
        <dbReference type="ARBA" id="ARBA00022676"/>
    </source>
</evidence>
<feature type="transmembrane region" description="Helical" evidence="8">
    <location>
        <begin position="403"/>
        <end position="421"/>
    </location>
</feature>
<feature type="transmembrane region" description="Helical" evidence="8">
    <location>
        <begin position="427"/>
        <end position="446"/>
    </location>
</feature>
<keyword evidence="6 8" id="KW-1133">Transmembrane helix</keyword>
<dbReference type="PANTHER" id="PTHR33908:SF11">
    <property type="entry name" value="MEMBRANE PROTEIN"/>
    <property type="match status" value="1"/>
</dbReference>
<dbReference type="GO" id="GO:0009103">
    <property type="term" value="P:lipopolysaccharide biosynthetic process"/>
    <property type="evidence" value="ECO:0007669"/>
    <property type="project" value="UniProtKB-ARBA"/>
</dbReference>
<dbReference type="AlphaFoldDB" id="A0A7W9T385"/>
<feature type="transmembrane region" description="Helical" evidence="8">
    <location>
        <begin position="220"/>
        <end position="237"/>
    </location>
</feature>
<reference evidence="9 10" key="1">
    <citation type="submission" date="2020-08" db="EMBL/GenBank/DDBJ databases">
        <title>Genomic Encyclopedia of Type Strains, Phase IV (KMG-IV): sequencing the most valuable type-strain genomes for metagenomic binning, comparative biology and taxonomic classification.</title>
        <authorList>
            <person name="Goeker M."/>
        </authorList>
    </citation>
    <scope>NUCLEOTIDE SEQUENCE [LARGE SCALE GENOMIC DNA]</scope>
    <source>
        <strain evidence="9 10">DSM 26718</strain>
    </source>
</reference>
<dbReference type="PANTHER" id="PTHR33908">
    <property type="entry name" value="MANNOSYLTRANSFERASE YKCB-RELATED"/>
    <property type="match status" value="1"/>
</dbReference>
<keyword evidence="7 8" id="KW-0472">Membrane</keyword>
<dbReference type="InterPro" id="IPR050297">
    <property type="entry name" value="LipidA_mod_glycosyltrf_83"/>
</dbReference>
<dbReference type="RefSeq" id="WP_183404733.1">
    <property type="nucleotide sequence ID" value="NZ_JACHGG010000005.1"/>
</dbReference>
<dbReference type="GO" id="GO:0005886">
    <property type="term" value="C:plasma membrane"/>
    <property type="evidence" value="ECO:0007669"/>
    <property type="project" value="UniProtKB-SubCell"/>
</dbReference>
<keyword evidence="3" id="KW-0328">Glycosyltransferase</keyword>
<accession>A0A7W9T385</accession>
<evidence type="ECO:0008006" key="11">
    <source>
        <dbReference type="Google" id="ProtNLM"/>
    </source>
</evidence>
<feature type="transmembrane region" description="Helical" evidence="8">
    <location>
        <begin position="181"/>
        <end position="208"/>
    </location>
</feature>
<evidence type="ECO:0000256" key="4">
    <source>
        <dbReference type="ARBA" id="ARBA00022679"/>
    </source>
</evidence>